<gene>
    <name evidence="1" type="ORF">K3166_09865</name>
</gene>
<sequence>MKKVIEDLQAMYRFEFSKCGWGGDPGKEFVEFWRNDFGLGQIDFLDQLGEGLVGAFLSGLEDADFFSWAVNNLYAAWCESDAKTAPAEFDRIYLALDDVDWANDPDASLRKVMMDLGYA</sequence>
<protein>
    <submittedName>
        <fullName evidence="1">Uncharacterized protein</fullName>
    </submittedName>
</protein>
<accession>A0ABX8ZBZ6</accession>
<proteinExistence type="predicted"/>
<organism evidence="1 2">
    <name type="scientific">Qipengyuania psychrotolerans</name>
    <dbReference type="NCBI Taxonomy" id="2867238"/>
    <lineage>
        <taxon>Bacteria</taxon>
        <taxon>Pseudomonadati</taxon>
        <taxon>Pseudomonadota</taxon>
        <taxon>Alphaproteobacteria</taxon>
        <taxon>Sphingomonadales</taxon>
        <taxon>Erythrobacteraceae</taxon>
        <taxon>Qipengyuania</taxon>
    </lineage>
</organism>
<dbReference type="RefSeq" id="WP_221422070.1">
    <property type="nucleotide sequence ID" value="NZ_CP081297.1"/>
</dbReference>
<evidence type="ECO:0000313" key="2">
    <source>
        <dbReference type="Proteomes" id="UP000824280"/>
    </source>
</evidence>
<reference evidence="1 2" key="1">
    <citation type="submission" date="2021-08" db="EMBL/GenBank/DDBJ databases">
        <title>Comparative Genomics Analysis of the Genus Qipengyuania Reveals Extensive Genetic Diversity and Metabolic Versatility, Including the Description of Fifteen Novel Species.</title>
        <authorList>
            <person name="Liu Y."/>
        </authorList>
    </citation>
    <scope>NUCLEOTIDE SEQUENCE [LARGE SCALE GENOMIC DNA]</scope>
    <source>
        <strain evidence="1 2">1XM2-8</strain>
    </source>
</reference>
<dbReference type="EMBL" id="CP081297">
    <property type="protein sequence ID" value="QZD86526.1"/>
    <property type="molecule type" value="Genomic_DNA"/>
</dbReference>
<dbReference type="Proteomes" id="UP000824280">
    <property type="component" value="Chromosome"/>
</dbReference>
<name>A0ABX8ZBZ6_9SPHN</name>
<evidence type="ECO:0000313" key="1">
    <source>
        <dbReference type="EMBL" id="QZD86526.1"/>
    </source>
</evidence>
<keyword evidence="2" id="KW-1185">Reference proteome</keyword>